<gene>
    <name evidence="7" type="ORF">B0I26_10588</name>
</gene>
<proteinExistence type="inferred from homology"/>
<keyword evidence="8" id="KW-1185">Reference proteome</keyword>
<evidence type="ECO:0000256" key="5">
    <source>
        <dbReference type="ARBA" id="ARBA00022824"/>
    </source>
</evidence>
<accession>A0A327YI73</accession>
<evidence type="ECO:0000256" key="1">
    <source>
        <dbReference type="ARBA" id="ARBA00004240"/>
    </source>
</evidence>
<dbReference type="PANTHER" id="PTHR12867:SF6">
    <property type="entry name" value="N-ACETYLGLUCOSAMINYLDIPHOSPHODOLICHOL N-ACETYLGLUCOSAMINYLTRANSFERASE"/>
    <property type="match status" value="1"/>
</dbReference>
<evidence type="ECO:0000313" key="7">
    <source>
        <dbReference type="EMBL" id="RAK19906.1"/>
    </source>
</evidence>
<dbReference type="PANTHER" id="PTHR12867">
    <property type="entry name" value="GLYCOSYL TRANSFERASE-RELATED"/>
    <property type="match status" value="1"/>
</dbReference>
<keyword evidence="5" id="KW-0256">Endoplasmic reticulum</keyword>
<keyword evidence="4 7" id="KW-0808">Transferase</keyword>
<dbReference type="AlphaFoldDB" id="A0A327YI73"/>
<dbReference type="Pfam" id="PF04101">
    <property type="entry name" value="Glyco_tran_28_C"/>
    <property type="match status" value="1"/>
</dbReference>
<dbReference type="Gene3D" id="3.40.50.2000">
    <property type="entry name" value="Glycogen Phosphorylase B"/>
    <property type="match status" value="1"/>
</dbReference>
<comment type="subcellular location">
    <subcellularLocation>
        <location evidence="1">Endoplasmic reticulum</location>
    </subcellularLocation>
</comment>
<dbReference type="NCBIfam" id="NF041548">
    <property type="entry name" value="PssE"/>
    <property type="match status" value="1"/>
</dbReference>
<dbReference type="OrthoDB" id="9814973at2"/>
<sequence length="160" mass="18347">MIFVVLGTHELPFTRLLREVEKQILNGNIQDEVIVQLGHTPYKSPYMKTIKFTSYENMERLYRDADLIITHGGTGSITTGVKMGKKMIAAPRLIKYGEHNDDHQLEIVHQFEKTGHILAWYDGDDLGEILKLAKDFKPVPFVSGKQEIISIIRNFINEHV</sequence>
<dbReference type="Proteomes" id="UP000248555">
    <property type="component" value="Unassembled WGS sequence"/>
</dbReference>
<dbReference type="GO" id="GO:0006488">
    <property type="term" value="P:dolichol-linked oligosaccharide biosynthetic process"/>
    <property type="evidence" value="ECO:0007669"/>
    <property type="project" value="InterPro"/>
</dbReference>
<protein>
    <submittedName>
        <fullName evidence="7">UDP-N-acetylglucosamine transferase subunit ALG13</fullName>
    </submittedName>
</protein>
<keyword evidence="3" id="KW-0328">Glycosyltransferase</keyword>
<comment type="similarity">
    <text evidence="2">Belongs to the glycosyltransferase 28 family.</text>
</comment>
<dbReference type="InterPro" id="IPR048097">
    <property type="entry name" value="Cps14G-like"/>
</dbReference>
<reference evidence="7 8" key="1">
    <citation type="submission" date="2018-06" db="EMBL/GenBank/DDBJ databases">
        <title>Genomic Encyclopedia of Type Strains, Phase III (KMG-III): the genomes of soil and plant-associated and newly described type strains.</title>
        <authorList>
            <person name="Whitman W."/>
        </authorList>
    </citation>
    <scope>NUCLEOTIDE SEQUENCE [LARGE SCALE GENOMIC DNA]</scope>
    <source>
        <strain evidence="7 8">CGMCC 1.8979</strain>
    </source>
</reference>
<name>A0A327YI73_9BACL</name>
<organism evidence="7 8">
    <name type="scientific">Paranoxybacillus vitaminiphilus</name>
    <dbReference type="NCBI Taxonomy" id="581036"/>
    <lineage>
        <taxon>Bacteria</taxon>
        <taxon>Bacillati</taxon>
        <taxon>Bacillota</taxon>
        <taxon>Bacilli</taxon>
        <taxon>Bacillales</taxon>
        <taxon>Anoxybacillaceae</taxon>
        <taxon>Paranoxybacillus</taxon>
    </lineage>
</organism>
<evidence type="ECO:0000313" key="8">
    <source>
        <dbReference type="Proteomes" id="UP000248555"/>
    </source>
</evidence>
<evidence type="ECO:0000256" key="3">
    <source>
        <dbReference type="ARBA" id="ARBA00022676"/>
    </source>
</evidence>
<dbReference type="InterPro" id="IPR039042">
    <property type="entry name" value="Alg13-like"/>
</dbReference>
<dbReference type="RefSeq" id="WP_111644950.1">
    <property type="nucleotide sequence ID" value="NZ_QLMH01000005.1"/>
</dbReference>
<comment type="caution">
    <text evidence="7">The sequence shown here is derived from an EMBL/GenBank/DDBJ whole genome shotgun (WGS) entry which is preliminary data.</text>
</comment>
<dbReference type="SUPFAM" id="SSF53756">
    <property type="entry name" value="UDP-Glycosyltransferase/glycogen phosphorylase"/>
    <property type="match status" value="1"/>
</dbReference>
<evidence type="ECO:0000256" key="2">
    <source>
        <dbReference type="ARBA" id="ARBA00006962"/>
    </source>
</evidence>
<dbReference type="GO" id="GO:0016758">
    <property type="term" value="F:hexosyltransferase activity"/>
    <property type="evidence" value="ECO:0007669"/>
    <property type="project" value="InterPro"/>
</dbReference>
<evidence type="ECO:0000256" key="4">
    <source>
        <dbReference type="ARBA" id="ARBA00022679"/>
    </source>
</evidence>
<feature type="domain" description="Glycosyl transferase family 28 C-terminal" evidence="6">
    <location>
        <begin position="1"/>
        <end position="116"/>
    </location>
</feature>
<dbReference type="EMBL" id="QLMH01000005">
    <property type="protein sequence ID" value="RAK19906.1"/>
    <property type="molecule type" value="Genomic_DNA"/>
</dbReference>
<dbReference type="InterPro" id="IPR007235">
    <property type="entry name" value="Glyco_trans_28_C"/>
</dbReference>
<evidence type="ECO:0000259" key="6">
    <source>
        <dbReference type="Pfam" id="PF04101"/>
    </source>
</evidence>